<dbReference type="HOGENOM" id="CLU_051699_1_0_1"/>
<evidence type="ECO:0000256" key="11">
    <source>
        <dbReference type="ARBA" id="ARBA00049524"/>
    </source>
</evidence>
<keyword evidence="6" id="KW-0963">Cytoplasm</keyword>
<sequence>MPSSAATHKANKASAGELTSCVPPTHEIGGKKFSFSVKTTSDLSKSQRNQIWRIFEENMYKLYCTSSFGWNPQAKKMEMFDLLSRFVVVQRGDDQQDGAQRSDVLAYTLFRFDREEYQDVVYCYELQVAEDARRCGLGRLLTQMLSDIGAQWGMTKVMLTVFKGFTSL</sequence>
<evidence type="ECO:0000256" key="2">
    <source>
        <dbReference type="ARBA" id="ARBA00004496"/>
    </source>
</evidence>
<evidence type="ECO:0000313" key="15">
    <source>
        <dbReference type="Proteomes" id="UP000054538"/>
    </source>
</evidence>
<evidence type="ECO:0000256" key="5">
    <source>
        <dbReference type="ARBA" id="ARBA00015043"/>
    </source>
</evidence>
<reference evidence="15" key="2">
    <citation type="submission" date="2015-01" db="EMBL/GenBank/DDBJ databases">
        <title>Evolutionary Origins and Diversification of the Mycorrhizal Mutualists.</title>
        <authorList>
            <consortium name="DOE Joint Genome Institute"/>
            <consortium name="Mycorrhizal Genomics Consortium"/>
            <person name="Kohler A."/>
            <person name="Kuo A."/>
            <person name="Nagy L.G."/>
            <person name="Floudas D."/>
            <person name="Copeland A."/>
            <person name="Barry K.W."/>
            <person name="Cichocki N."/>
            <person name="Veneault-Fourrey C."/>
            <person name="LaButti K."/>
            <person name="Lindquist E.A."/>
            <person name="Lipzen A."/>
            <person name="Lundell T."/>
            <person name="Morin E."/>
            <person name="Murat C."/>
            <person name="Riley R."/>
            <person name="Ohm R."/>
            <person name="Sun H."/>
            <person name="Tunlid A."/>
            <person name="Henrissat B."/>
            <person name="Grigoriev I.V."/>
            <person name="Hibbett D.S."/>
            <person name="Martin F."/>
        </authorList>
    </citation>
    <scope>NUCLEOTIDE SEQUENCE [LARGE SCALE GENOMIC DNA]</scope>
    <source>
        <strain evidence="15">Ve08.2h10</strain>
    </source>
</reference>
<dbReference type="Proteomes" id="UP000054538">
    <property type="component" value="Unassembled WGS sequence"/>
</dbReference>
<evidence type="ECO:0000256" key="1">
    <source>
        <dbReference type="ARBA" id="ARBA00004123"/>
    </source>
</evidence>
<protein>
    <recommendedName>
        <fullName evidence="5">N-alpha-acetyltransferase 40</fullName>
        <ecNumber evidence="4">2.3.1.257</ecNumber>
    </recommendedName>
</protein>
<dbReference type="InParanoid" id="A0A0D0DCI3"/>
<evidence type="ECO:0000256" key="9">
    <source>
        <dbReference type="ARBA" id="ARBA00023315"/>
    </source>
</evidence>
<dbReference type="EC" id="2.3.1.257" evidence="4"/>
<dbReference type="PANTHER" id="PTHR20531">
    <property type="entry name" value="N-ALPHA-ACETYLTRANSFERASE 40"/>
    <property type="match status" value="1"/>
</dbReference>
<dbReference type="EMBL" id="KN825076">
    <property type="protein sequence ID" value="KIK94922.1"/>
    <property type="molecule type" value="Genomic_DNA"/>
</dbReference>
<dbReference type="GO" id="GO:0005634">
    <property type="term" value="C:nucleus"/>
    <property type="evidence" value="ECO:0007669"/>
    <property type="project" value="UniProtKB-SubCell"/>
</dbReference>
<dbReference type="GO" id="GO:0010485">
    <property type="term" value="F:histone H4 acetyltransferase activity"/>
    <property type="evidence" value="ECO:0007669"/>
    <property type="project" value="InterPro"/>
</dbReference>
<comment type="similarity">
    <text evidence="3">Belongs to the acetyltransferase family. NAA40 subfamily.</text>
</comment>
<comment type="subcellular location">
    <subcellularLocation>
        <location evidence="2">Cytoplasm</location>
    </subcellularLocation>
    <subcellularLocation>
        <location evidence="1">Nucleus</location>
    </subcellularLocation>
</comment>
<evidence type="ECO:0000256" key="12">
    <source>
        <dbReference type="SAM" id="MobiDB-lite"/>
    </source>
</evidence>
<dbReference type="FunCoup" id="A0A0D0DCI3">
    <property type="interactions" value="653"/>
</dbReference>
<evidence type="ECO:0000256" key="7">
    <source>
        <dbReference type="ARBA" id="ARBA00022679"/>
    </source>
</evidence>
<dbReference type="InterPro" id="IPR039949">
    <property type="entry name" value="NAA40"/>
</dbReference>
<keyword evidence="7" id="KW-0808">Transferase</keyword>
<keyword evidence="9" id="KW-0012">Acyltransferase</keyword>
<evidence type="ECO:0000256" key="3">
    <source>
        <dbReference type="ARBA" id="ARBA00008870"/>
    </source>
</evidence>
<evidence type="ECO:0000313" key="14">
    <source>
        <dbReference type="EMBL" id="KIK94922.1"/>
    </source>
</evidence>
<dbReference type="STRING" id="930991.A0A0D0DCI3"/>
<keyword evidence="15" id="KW-1185">Reference proteome</keyword>
<comment type="catalytic activity">
    <reaction evidence="10">
        <text>N-terminal L-seryl-[histone H2A] + acetyl-CoA = N-terminal N(alpha)-acetyl-L-seryl-[histone H2A] + CoA + H(+)</text>
        <dbReference type="Rhea" id="RHEA:50600"/>
        <dbReference type="Rhea" id="RHEA-COMP:12742"/>
        <dbReference type="Rhea" id="RHEA-COMP:12744"/>
        <dbReference type="ChEBI" id="CHEBI:15378"/>
        <dbReference type="ChEBI" id="CHEBI:57287"/>
        <dbReference type="ChEBI" id="CHEBI:57288"/>
        <dbReference type="ChEBI" id="CHEBI:64738"/>
        <dbReference type="ChEBI" id="CHEBI:83690"/>
        <dbReference type="EC" id="2.3.1.257"/>
    </reaction>
</comment>
<reference evidence="14 15" key="1">
    <citation type="submission" date="2014-04" db="EMBL/GenBank/DDBJ databases">
        <authorList>
            <consortium name="DOE Joint Genome Institute"/>
            <person name="Kuo A."/>
            <person name="Kohler A."/>
            <person name="Jargeat P."/>
            <person name="Nagy L.G."/>
            <person name="Floudas D."/>
            <person name="Copeland A."/>
            <person name="Barry K.W."/>
            <person name="Cichocki N."/>
            <person name="Veneault-Fourrey C."/>
            <person name="LaButti K."/>
            <person name="Lindquist E.A."/>
            <person name="Lipzen A."/>
            <person name="Lundell T."/>
            <person name="Morin E."/>
            <person name="Murat C."/>
            <person name="Sun H."/>
            <person name="Tunlid A."/>
            <person name="Henrissat B."/>
            <person name="Grigoriev I.V."/>
            <person name="Hibbett D.S."/>
            <person name="Martin F."/>
            <person name="Nordberg H.P."/>
            <person name="Cantor M.N."/>
            <person name="Hua S.X."/>
        </authorList>
    </citation>
    <scope>NUCLEOTIDE SEQUENCE [LARGE SCALE GENOMIC DNA]</scope>
    <source>
        <strain evidence="14 15">Ve08.2h10</strain>
    </source>
</reference>
<accession>A0A0D0DCI3</accession>
<dbReference type="InterPro" id="IPR000182">
    <property type="entry name" value="GNAT_dom"/>
</dbReference>
<evidence type="ECO:0000256" key="6">
    <source>
        <dbReference type="ARBA" id="ARBA00022490"/>
    </source>
</evidence>
<comment type="catalytic activity">
    <reaction evidence="11">
        <text>N-terminal L-seryl-[histone H4] + acetyl-CoA = N-terminal N(alpha)-acetyl-L-seryl-[histone H4] + CoA + H(+)</text>
        <dbReference type="Rhea" id="RHEA:50596"/>
        <dbReference type="Rhea" id="RHEA-COMP:12740"/>
        <dbReference type="Rhea" id="RHEA-COMP:12743"/>
        <dbReference type="ChEBI" id="CHEBI:15378"/>
        <dbReference type="ChEBI" id="CHEBI:57287"/>
        <dbReference type="ChEBI" id="CHEBI:57288"/>
        <dbReference type="ChEBI" id="CHEBI:64738"/>
        <dbReference type="ChEBI" id="CHEBI:83690"/>
        <dbReference type="EC" id="2.3.1.257"/>
    </reaction>
</comment>
<evidence type="ECO:0000259" key="13">
    <source>
        <dbReference type="Pfam" id="PF00583"/>
    </source>
</evidence>
<feature type="domain" description="N-acetyltransferase" evidence="13">
    <location>
        <begin position="96"/>
        <end position="163"/>
    </location>
</feature>
<name>A0A0D0DCI3_9AGAM</name>
<dbReference type="AlphaFoldDB" id="A0A0D0DCI3"/>
<organism evidence="14 15">
    <name type="scientific">Paxillus rubicundulus Ve08.2h10</name>
    <dbReference type="NCBI Taxonomy" id="930991"/>
    <lineage>
        <taxon>Eukaryota</taxon>
        <taxon>Fungi</taxon>
        <taxon>Dikarya</taxon>
        <taxon>Basidiomycota</taxon>
        <taxon>Agaricomycotina</taxon>
        <taxon>Agaricomycetes</taxon>
        <taxon>Agaricomycetidae</taxon>
        <taxon>Boletales</taxon>
        <taxon>Paxilineae</taxon>
        <taxon>Paxillaceae</taxon>
        <taxon>Paxillus</taxon>
    </lineage>
</organism>
<dbReference type="SUPFAM" id="SSF55729">
    <property type="entry name" value="Acyl-CoA N-acyltransferases (Nat)"/>
    <property type="match status" value="1"/>
</dbReference>
<feature type="region of interest" description="Disordered" evidence="12">
    <location>
        <begin position="1"/>
        <end position="22"/>
    </location>
</feature>
<dbReference type="InterPro" id="IPR016181">
    <property type="entry name" value="Acyl_CoA_acyltransferase"/>
</dbReference>
<evidence type="ECO:0000256" key="10">
    <source>
        <dbReference type="ARBA" id="ARBA00047821"/>
    </source>
</evidence>
<dbReference type="GO" id="GO:0043998">
    <property type="term" value="F:histone H2A acetyltransferase activity"/>
    <property type="evidence" value="ECO:0007669"/>
    <property type="project" value="InterPro"/>
</dbReference>
<evidence type="ECO:0000256" key="4">
    <source>
        <dbReference type="ARBA" id="ARBA00012950"/>
    </source>
</evidence>
<dbReference type="PANTHER" id="PTHR20531:SF1">
    <property type="entry name" value="N-ALPHA-ACETYLTRANSFERASE 40"/>
    <property type="match status" value="1"/>
</dbReference>
<evidence type="ECO:0000256" key="8">
    <source>
        <dbReference type="ARBA" id="ARBA00023242"/>
    </source>
</evidence>
<dbReference type="Pfam" id="PF00583">
    <property type="entry name" value="Acetyltransf_1"/>
    <property type="match status" value="1"/>
</dbReference>
<gene>
    <name evidence="14" type="ORF">PAXRUDRAFT_827535</name>
</gene>
<dbReference type="GO" id="GO:0005737">
    <property type="term" value="C:cytoplasm"/>
    <property type="evidence" value="ECO:0007669"/>
    <property type="project" value="UniProtKB-SubCell"/>
</dbReference>
<keyword evidence="8" id="KW-0539">Nucleus</keyword>
<dbReference type="GO" id="GO:1990189">
    <property type="term" value="F:protein N-terminal-serine acetyltransferase activity"/>
    <property type="evidence" value="ECO:0007669"/>
    <property type="project" value="UniProtKB-EC"/>
</dbReference>
<dbReference type="OrthoDB" id="424551at2759"/>
<proteinExistence type="inferred from homology"/>
<dbReference type="CDD" id="cd04301">
    <property type="entry name" value="NAT_SF"/>
    <property type="match status" value="1"/>
</dbReference>
<dbReference type="Gene3D" id="3.40.630.30">
    <property type="match status" value="1"/>
</dbReference>